<sequence>MKIKWDEAGKRLYETGVDHGVLFPMGEDNAYGKGVPWYGLSAVNESPSGGEPNAVWADNIKYLNLMSAEDFGATIEAYTYPDEFEACNGCAEIAPGVTISQQDRKMFGFCYRTLIGNDTVGTKYGYKLHLVYGAQASPSEKNNQTVNDSPEAATMSWEISTTPVDVPNFKPTAHLVIDSTKTDKAKLAKLEEMLYGTDGDQATEPMLPMPEKVIELTKAAG</sequence>
<dbReference type="AlphaFoldDB" id="A0A4D7AMG7"/>
<organism evidence="1 2">
    <name type="scientific">Dysosmobacter welbionis</name>
    <dbReference type="NCBI Taxonomy" id="2093857"/>
    <lineage>
        <taxon>Bacteria</taxon>
        <taxon>Bacillati</taxon>
        <taxon>Bacillota</taxon>
        <taxon>Clostridia</taxon>
        <taxon>Eubacteriales</taxon>
        <taxon>Oscillospiraceae</taxon>
        <taxon>Dysosmobacter</taxon>
    </lineage>
</organism>
<dbReference type="Proteomes" id="UP000298642">
    <property type="component" value="Chromosome"/>
</dbReference>
<accession>A0A4D7AMG7</accession>
<dbReference type="EMBL" id="CP034413">
    <property type="protein sequence ID" value="QCI58565.1"/>
    <property type="molecule type" value="Genomic_DNA"/>
</dbReference>
<keyword evidence="2" id="KW-1185">Reference proteome</keyword>
<dbReference type="KEGG" id="obj:EIO64_04465"/>
<gene>
    <name evidence="1" type="ORF">EIO64_04465</name>
</gene>
<protein>
    <submittedName>
        <fullName evidence="1">Uncharacterized protein</fullName>
    </submittedName>
</protein>
<evidence type="ECO:0000313" key="1">
    <source>
        <dbReference type="EMBL" id="QCI58565.1"/>
    </source>
</evidence>
<dbReference type="RefSeq" id="WP_136890857.1">
    <property type="nucleotide sequence ID" value="NZ_CP034413.3"/>
</dbReference>
<evidence type="ECO:0000313" key="2">
    <source>
        <dbReference type="Proteomes" id="UP000298642"/>
    </source>
</evidence>
<reference evidence="2" key="1">
    <citation type="submission" date="2018-12" db="EMBL/GenBank/DDBJ databases">
        <title>Dusodibacter welbiota gen. nov., sp. nov., isolated from human faeces and emended description of the Oscillibacter genus.</title>
        <authorList>
            <person name="Le Roy T."/>
            <person name="Van der Smissen P."/>
            <person name="Delzenne N."/>
            <person name="Muccioli G."/>
            <person name="Collet J.F."/>
            <person name="Cani P.D."/>
        </authorList>
    </citation>
    <scope>NUCLEOTIDE SEQUENCE [LARGE SCALE GENOMIC DNA]</scope>
    <source>
        <strain evidence="2">J115</strain>
    </source>
</reference>
<proteinExistence type="predicted"/>
<name>A0A4D7AMG7_9FIRM</name>